<name>A0A6I4MLA1_9ACTN</name>
<dbReference type="InterPro" id="IPR011251">
    <property type="entry name" value="Luciferase-like_dom"/>
</dbReference>
<proteinExistence type="predicted"/>
<evidence type="ECO:0000313" key="2">
    <source>
        <dbReference type="EMBL" id="MWA03006.1"/>
    </source>
</evidence>
<keyword evidence="3" id="KW-1185">Reference proteome</keyword>
<gene>
    <name evidence="2" type="ORF">F8568_022030</name>
</gene>
<dbReference type="PANTHER" id="PTHR43244:SF2">
    <property type="entry name" value="CONSERVED HYPOTHETICAL ALANINE AND PROLINE-RICH PROTEIN"/>
    <property type="match status" value="1"/>
</dbReference>
<dbReference type="Gene3D" id="3.20.20.30">
    <property type="entry name" value="Luciferase-like domain"/>
    <property type="match status" value="1"/>
</dbReference>
<evidence type="ECO:0000259" key="1">
    <source>
        <dbReference type="Pfam" id="PF00296"/>
    </source>
</evidence>
<evidence type="ECO:0000313" key="3">
    <source>
        <dbReference type="Proteomes" id="UP000462055"/>
    </source>
</evidence>
<dbReference type="PANTHER" id="PTHR43244">
    <property type="match status" value="1"/>
</dbReference>
<dbReference type="InterPro" id="IPR050564">
    <property type="entry name" value="F420-G6PD/mer"/>
</dbReference>
<reference evidence="2" key="1">
    <citation type="submission" date="2019-12" db="EMBL/GenBank/DDBJ databases">
        <title>Actinomadura physcomitrii sp. nov., a novel actinomycete isolated from moss [Physcomitrium sphaericum (Ludw) Fuernr].</title>
        <authorList>
            <person name="Zhuang X."/>
        </authorList>
    </citation>
    <scope>NUCLEOTIDE SEQUENCE [LARGE SCALE GENOMIC DNA]</scope>
    <source>
        <strain evidence="2">LD22</strain>
    </source>
</reference>
<dbReference type="GO" id="GO:0016705">
    <property type="term" value="F:oxidoreductase activity, acting on paired donors, with incorporation or reduction of molecular oxygen"/>
    <property type="evidence" value="ECO:0007669"/>
    <property type="project" value="InterPro"/>
</dbReference>
<organism evidence="2 3">
    <name type="scientific">Actinomadura physcomitrii</name>
    <dbReference type="NCBI Taxonomy" id="2650748"/>
    <lineage>
        <taxon>Bacteria</taxon>
        <taxon>Bacillati</taxon>
        <taxon>Actinomycetota</taxon>
        <taxon>Actinomycetes</taxon>
        <taxon>Streptosporangiales</taxon>
        <taxon>Thermomonosporaceae</taxon>
        <taxon>Actinomadura</taxon>
    </lineage>
</organism>
<feature type="domain" description="Luciferase-like" evidence="1">
    <location>
        <begin position="10"/>
        <end position="296"/>
    </location>
</feature>
<dbReference type="EMBL" id="WBMS02000017">
    <property type="protein sequence ID" value="MWA03006.1"/>
    <property type="molecule type" value="Genomic_DNA"/>
</dbReference>
<dbReference type="InterPro" id="IPR036661">
    <property type="entry name" value="Luciferase-like_sf"/>
</dbReference>
<dbReference type="RefSeq" id="WP_151595677.1">
    <property type="nucleotide sequence ID" value="NZ_WBMS02000017.1"/>
</dbReference>
<protein>
    <submittedName>
        <fullName evidence="2">LLM class flavin-dependent oxidoreductase</fullName>
    </submittedName>
</protein>
<accession>A0A6I4MLA1</accession>
<dbReference type="CDD" id="cd01097">
    <property type="entry name" value="Tetrahydromethanopterin_reductase"/>
    <property type="match status" value="1"/>
</dbReference>
<comment type="caution">
    <text evidence="2">The sequence shown here is derived from an EMBL/GenBank/DDBJ whole genome shotgun (WGS) entry which is preliminary data.</text>
</comment>
<dbReference type="Pfam" id="PF00296">
    <property type="entry name" value="Bac_luciferase"/>
    <property type="match status" value="1"/>
</dbReference>
<sequence>MEWGLPWPGAELAAEAEKAGASAFCAGEFADHNAYLTTGEMVGATERALVGPGIAYAFARSPFVHASALRQLSKRAPGRLFLGLGSGTRRMNTDWFSVPASEPVRRMADLVAAVRAYLHAENGERVVNEGEFYPINAAIKAPVLGRLDIPILLGAFNRRMIRTAGQVADGVLGHGLFTDRWWSEVVNPELAEGASAAGRGTAEPRRWGWLITAINEDDPVRARRDARLQIAFYLTVKTYDAFADLHGWQKETAEIREAFRRGDIDAMAAAVTDEILHAIALSGTRADARDQLAAREVLPDLAFLSAPAFMVGERRRAAYATESIRLMAG</sequence>
<dbReference type="Proteomes" id="UP000462055">
    <property type="component" value="Unassembled WGS sequence"/>
</dbReference>
<dbReference type="SUPFAM" id="SSF51679">
    <property type="entry name" value="Bacterial luciferase-like"/>
    <property type="match status" value="1"/>
</dbReference>
<dbReference type="AlphaFoldDB" id="A0A6I4MLA1"/>